<feature type="transmembrane region" description="Helical" evidence="1">
    <location>
        <begin position="6"/>
        <end position="26"/>
    </location>
</feature>
<protein>
    <submittedName>
        <fullName evidence="2">Spore cortex biosynthesis protein YabQ</fullName>
    </submittedName>
</protein>
<dbReference type="Proteomes" id="UP000092714">
    <property type="component" value="Unassembled WGS sequence"/>
</dbReference>
<keyword evidence="1" id="KW-1133">Transmembrane helix</keyword>
<keyword evidence="3" id="KW-1185">Reference proteome</keyword>
<feature type="transmembrane region" description="Helical" evidence="1">
    <location>
        <begin position="72"/>
        <end position="93"/>
    </location>
</feature>
<keyword evidence="1" id="KW-0812">Transmembrane</keyword>
<dbReference type="InterPro" id="IPR019074">
    <property type="entry name" value="YabQ"/>
</dbReference>
<sequence length="130" mass="14889">MPLQLNIQVNIVIYSLLAGVLTGILFDAYRLIRGYKIPKVIVVVEDLLFWALCALVVFTFLLYTNYAFLGPYVYIFIGIAIAVYIKFISPHILKTERTIGKKISKSLRVSAKNFIYPFKIFMSKMGNKNK</sequence>
<dbReference type="Pfam" id="PF09578">
    <property type="entry name" value="Spore_YabQ"/>
    <property type="match status" value="1"/>
</dbReference>
<keyword evidence="1" id="KW-0472">Membrane</keyword>
<proteinExistence type="predicted"/>
<dbReference type="AlphaFoldDB" id="A0A174V2W1"/>
<dbReference type="NCBIfam" id="TIGR02893">
    <property type="entry name" value="spore_yabQ"/>
    <property type="match status" value="1"/>
</dbReference>
<feature type="transmembrane region" description="Helical" evidence="1">
    <location>
        <begin position="47"/>
        <end position="66"/>
    </location>
</feature>
<name>A0A174V2W1_9CLOT</name>
<dbReference type="RefSeq" id="WP_027098503.1">
    <property type="nucleotide sequence ID" value="NZ_CABHIH010000004.1"/>
</dbReference>
<organism evidence="2 3">
    <name type="scientific">Clostridium paraputrificum</name>
    <dbReference type="NCBI Taxonomy" id="29363"/>
    <lineage>
        <taxon>Bacteria</taxon>
        <taxon>Bacillati</taxon>
        <taxon>Bacillota</taxon>
        <taxon>Clostridia</taxon>
        <taxon>Eubacteriales</taxon>
        <taxon>Clostridiaceae</taxon>
        <taxon>Clostridium</taxon>
    </lineage>
</organism>
<dbReference type="GeneID" id="42776328"/>
<dbReference type="OrthoDB" id="1685240at2"/>
<gene>
    <name evidence="2" type="ORF">CP373A1_12225</name>
</gene>
<comment type="caution">
    <text evidence="2">The sequence shown here is derived from an EMBL/GenBank/DDBJ whole genome shotgun (WGS) entry which is preliminary data.</text>
</comment>
<dbReference type="eggNOG" id="ENOG50339JQ">
    <property type="taxonomic scope" value="Bacteria"/>
</dbReference>
<reference evidence="2 3" key="1">
    <citation type="submission" date="2016-06" db="EMBL/GenBank/DDBJ databases">
        <authorList>
            <person name="Kjaerup R.B."/>
            <person name="Dalgaard T.S."/>
            <person name="Juul-Madsen H.R."/>
        </authorList>
    </citation>
    <scope>NUCLEOTIDE SEQUENCE [LARGE SCALE GENOMIC DNA]</scope>
    <source>
        <strain evidence="2 3">373-A1</strain>
    </source>
</reference>
<evidence type="ECO:0000313" key="3">
    <source>
        <dbReference type="Proteomes" id="UP000092714"/>
    </source>
</evidence>
<evidence type="ECO:0000313" key="2">
    <source>
        <dbReference type="EMBL" id="OBY10262.1"/>
    </source>
</evidence>
<evidence type="ECO:0000256" key="1">
    <source>
        <dbReference type="SAM" id="Phobius"/>
    </source>
</evidence>
<dbReference type="EMBL" id="MAPZ01000024">
    <property type="protein sequence ID" value="OBY10262.1"/>
    <property type="molecule type" value="Genomic_DNA"/>
</dbReference>
<accession>A0A174V2W1</accession>